<evidence type="ECO:0000256" key="1">
    <source>
        <dbReference type="ARBA" id="ARBA00004477"/>
    </source>
</evidence>
<comment type="similarity">
    <text evidence="3">Belongs to the glycosyltransferase 39 family.</text>
</comment>
<feature type="compositionally biased region" description="Basic residues" evidence="18">
    <location>
        <begin position="1"/>
        <end position="11"/>
    </location>
</feature>
<name>A0AAW0YB68_CHEQU</name>
<dbReference type="EC" id="2.4.1.109" evidence="4"/>
<proteinExistence type="inferred from homology"/>
<sequence length="859" mass="97360">MDTGVRNRKNKSSPEAEKAIKGKIEEITSVDNHNMLKESIEKLKHLNENINRDSVCDGGPKTDTTTLDRKGDGESAPDTPPPETAPEDSLTTPSPTTTTPSTTTTTPSTTRTTESTTKPSVTQKSSARQKSKNAAKSAAAAPPLELSLRLDGMSVFLFVLAFITRIWKLETPKGIVFDELHYGKYASLYMQNTFFFDSQPPLGKQLIALAAYIAGFDGNFKFDRIGTPYDPVVPVSAMRIVPAFFGSLLMPTVYNTMVELGLSHYTGALAAFLMIFDNAVLAQSRFILMEGILMFFGVFGLLCILKFRRFYHQPYSVPWFVCLIIGAASLSACVCVRYFGIFTFLLGLGILTRDFWMMVGDRLVSERQLLGHFLTRAVIFITIPVALYIGCFYVHLSLLYKAGPNDNIMTSAFQASLEGGLASIIANQPVKVVHGSQITLRHTHGRTCWLHSHDAVYPVKYPDGRGSSHQQQVTCYSYKDVNNWWIVKKPEVEELVVTEPHEPIKNGDLVQLVHGLTSRALNSHDVAAGMSPHNQEVAAYIDYNVSMPAQTTWRVEILNSELSDGYWHAVESQIRLIHVNSSQALKFSGRQLPDWGFRQHEVVTDKVLDQEDTIWNVEEHRYTRTEDKKEREKDLLRSEMIPMERKNLTFWNKLFELQYKMLFNNQENVAGHMYASEPLDWLFLKRGVAYWISANSNAQVHFIGNIVTWLSGTLSLVAYLGLFVLYLLRRQRACYDLPEDSWNKFCTFGEVLGIGYAVHYIPYFLVDRTLFLHHYMPAYIFKLCMLAAMIEHGHYLVSQHFKAPRIAKLYLGAVGVWMVSIVYVFWFFAPVTYGTTDLTADQVMSMAWRETWDLIIHKQ</sequence>
<evidence type="ECO:0000256" key="16">
    <source>
        <dbReference type="ARBA" id="ARBA00073145"/>
    </source>
</evidence>
<comment type="catalytic activity">
    <reaction evidence="13">
        <text>a di-trans,poly-cis-dolichyl beta-D-mannosyl phosphate + L-seryl-[protein] = 3-O-(alpha-D-mannosyl)-L-seryl-[protein] + a di-trans,poly-cis-dolichyl phosphate + H(+)</text>
        <dbReference type="Rhea" id="RHEA:17377"/>
        <dbReference type="Rhea" id="RHEA-COMP:9863"/>
        <dbReference type="Rhea" id="RHEA-COMP:13546"/>
        <dbReference type="Rhea" id="RHEA-COMP:19498"/>
        <dbReference type="Rhea" id="RHEA-COMP:19501"/>
        <dbReference type="ChEBI" id="CHEBI:15378"/>
        <dbReference type="ChEBI" id="CHEBI:29999"/>
        <dbReference type="ChEBI" id="CHEBI:57683"/>
        <dbReference type="ChEBI" id="CHEBI:58211"/>
        <dbReference type="ChEBI" id="CHEBI:137321"/>
        <dbReference type="EC" id="2.4.1.109"/>
    </reaction>
</comment>
<dbReference type="Pfam" id="PF16192">
    <property type="entry name" value="PMT_4TMC"/>
    <property type="match status" value="1"/>
</dbReference>
<evidence type="ECO:0000256" key="11">
    <source>
        <dbReference type="ARBA" id="ARBA00023136"/>
    </source>
</evidence>
<evidence type="ECO:0000313" key="22">
    <source>
        <dbReference type="Proteomes" id="UP001445076"/>
    </source>
</evidence>
<keyword evidence="10 19" id="KW-1133">Transmembrane helix</keyword>
<feature type="domain" description="MIR" evidence="20">
    <location>
        <begin position="564"/>
        <end position="620"/>
    </location>
</feature>
<evidence type="ECO:0000313" key="21">
    <source>
        <dbReference type="EMBL" id="KAK8754153.1"/>
    </source>
</evidence>
<gene>
    <name evidence="21" type="ORF">OTU49_013797</name>
</gene>
<keyword evidence="22" id="KW-1185">Reference proteome</keyword>
<feature type="region of interest" description="Disordered" evidence="18">
    <location>
        <begin position="50"/>
        <end position="138"/>
    </location>
</feature>
<protein>
    <recommendedName>
        <fullName evidence="16">Protein O-mannosyltransferase 1</fullName>
        <ecNumber evidence="4">2.4.1.109</ecNumber>
    </recommendedName>
    <alternativeName>
        <fullName evidence="17">Protein rotated abdomen</fullName>
    </alternativeName>
</protein>
<dbReference type="InterPro" id="IPR027005">
    <property type="entry name" value="PMT-like"/>
</dbReference>
<evidence type="ECO:0000256" key="14">
    <source>
        <dbReference type="ARBA" id="ARBA00059310"/>
    </source>
</evidence>
<feature type="compositionally biased region" description="Low complexity" evidence="18">
    <location>
        <begin position="87"/>
        <end position="126"/>
    </location>
</feature>
<evidence type="ECO:0000256" key="4">
    <source>
        <dbReference type="ARBA" id="ARBA00012839"/>
    </source>
</evidence>
<feature type="region of interest" description="Disordered" evidence="18">
    <location>
        <begin position="1"/>
        <end position="21"/>
    </location>
</feature>
<feature type="transmembrane region" description="Helical" evidence="19">
    <location>
        <begin position="319"/>
        <end position="352"/>
    </location>
</feature>
<dbReference type="Pfam" id="PF02815">
    <property type="entry name" value="MIR"/>
    <property type="match status" value="1"/>
</dbReference>
<dbReference type="FunFam" id="2.80.10.50:FF:000012">
    <property type="entry name" value="Protein O-mannosyl-transferase 1"/>
    <property type="match status" value="1"/>
</dbReference>
<dbReference type="InterPro" id="IPR036300">
    <property type="entry name" value="MIR_dom_sf"/>
</dbReference>
<feature type="transmembrane region" description="Helical" evidence="19">
    <location>
        <begin position="262"/>
        <end position="280"/>
    </location>
</feature>
<evidence type="ECO:0000256" key="9">
    <source>
        <dbReference type="ARBA" id="ARBA00022824"/>
    </source>
</evidence>
<feature type="transmembrane region" description="Helical" evidence="19">
    <location>
        <begin position="809"/>
        <end position="829"/>
    </location>
</feature>
<feature type="transmembrane region" description="Helical" evidence="19">
    <location>
        <begin position="748"/>
        <end position="766"/>
    </location>
</feature>
<keyword evidence="7 19" id="KW-0812">Transmembrane</keyword>
<comment type="pathway">
    <text evidence="2">Protein modification; protein glycosylation.</text>
</comment>
<keyword evidence="9" id="KW-0256">Endoplasmic reticulum</keyword>
<evidence type="ECO:0000256" key="8">
    <source>
        <dbReference type="ARBA" id="ARBA00022737"/>
    </source>
</evidence>
<feature type="transmembrane region" description="Helical" evidence="19">
    <location>
        <begin position="373"/>
        <end position="396"/>
    </location>
</feature>
<dbReference type="GO" id="GO:0004169">
    <property type="term" value="F:dolichyl-phosphate-mannose-protein mannosyltransferase activity"/>
    <property type="evidence" value="ECO:0007669"/>
    <property type="project" value="UniProtKB-EC"/>
</dbReference>
<dbReference type="SMART" id="SM00472">
    <property type="entry name" value="MIR"/>
    <property type="match status" value="3"/>
</dbReference>
<evidence type="ECO:0000256" key="12">
    <source>
        <dbReference type="ARBA" id="ARBA00045085"/>
    </source>
</evidence>
<keyword evidence="5" id="KW-0328">Glycosyltransferase</keyword>
<comment type="function">
    <text evidence="14">Rt/POMT1 and tw/POMT2 function as a protein O-mannosyltransferase in association with each other to generate and maintain normal muscle development.</text>
</comment>
<dbReference type="InterPro" id="IPR003342">
    <property type="entry name" value="ArnT-like_N"/>
</dbReference>
<dbReference type="EMBL" id="JARKIK010000001">
    <property type="protein sequence ID" value="KAK8754153.1"/>
    <property type="molecule type" value="Genomic_DNA"/>
</dbReference>
<feature type="transmembrane region" description="Helical" evidence="19">
    <location>
        <begin position="778"/>
        <end position="797"/>
    </location>
</feature>
<feature type="domain" description="MIR" evidence="20">
    <location>
        <begin position="501"/>
        <end position="558"/>
    </location>
</feature>
<keyword evidence="8" id="KW-0677">Repeat</keyword>
<evidence type="ECO:0000256" key="17">
    <source>
        <dbReference type="ARBA" id="ARBA00079036"/>
    </source>
</evidence>
<dbReference type="InterPro" id="IPR032421">
    <property type="entry name" value="PMT_4TMC"/>
</dbReference>
<evidence type="ECO:0000256" key="18">
    <source>
        <dbReference type="SAM" id="MobiDB-lite"/>
    </source>
</evidence>
<evidence type="ECO:0000256" key="5">
    <source>
        <dbReference type="ARBA" id="ARBA00022676"/>
    </source>
</evidence>
<dbReference type="Gene3D" id="2.80.10.50">
    <property type="match status" value="1"/>
</dbReference>
<evidence type="ECO:0000256" key="7">
    <source>
        <dbReference type="ARBA" id="ARBA00022692"/>
    </source>
</evidence>
<keyword evidence="6" id="KW-0808">Transferase</keyword>
<feature type="transmembrane region" description="Helical" evidence="19">
    <location>
        <begin position="287"/>
        <end position="307"/>
    </location>
</feature>
<evidence type="ECO:0000256" key="2">
    <source>
        <dbReference type="ARBA" id="ARBA00004922"/>
    </source>
</evidence>
<feature type="compositionally biased region" description="Basic and acidic residues" evidence="18">
    <location>
        <begin position="12"/>
        <end position="21"/>
    </location>
</feature>
<evidence type="ECO:0000256" key="19">
    <source>
        <dbReference type="SAM" id="Phobius"/>
    </source>
</evidence>
<comment type="catalytic activity">
    <reaction evidence="12">
        <text>a di-trans,poly-cis-dolichyl beta-D-mannosyl phosphate + L-threonyl-[protein] = 3-O-(alpha-D-mannosyl)-L-threonyl-[protein] + a di-trans,poly-cis-dolichyl phosphate + H(+)</text>
        <dbReference type="Rhea" id="RHEA:53396"/>
        <dbReference type="Rhea" id="RHEA-COMP:11060"/>
        <dbReference type="Rhea" id="RHEA-COMP:13547"/>
        <dbReference type="Rhea" id="RHEA-COMP:19498"/>
        <dbReference type="Rhea" id="RHEA-COMP:19501"/>
        <dbReference type="ChEBI" id="CHEBI:15378"/>
        <dbReference type="ChEBI" id="CHEBI:30013"/>
        <dbReference type="ChEBI" id="CHEBI:57683"/>
        <dbReference type="ChEBI" id="CHEBI:58211"/>
        <dbReference type="ChEBI" id="CHEBI:137323"/>
        <dbReference type="EC" id="2.4.1.109"/>
    </reaction>
</comment>
<feature type="domain" description="MIR" evidence="20">
    <location>
        <begin position="429"/>
        <end position="490"/>
    </location>
</feature>
<evidence type="ECO:0000256" key="10">
    <source>
        <dbReference type="ARBA" id="ARBA00022989"/>
    </source>
</evidence>
<accession>A0AAW0YB68</accession>
<dbReference type="PANTHER" id="PTHR10050:SF51">
    <property type="entry name" value="PROTEIN O-MANNOSYL-TRANSFERASE 1"/>
    <property type="match status" value="1"/>
</dbReference>
<evidence type="ECO:0000256" key="3">
    <source>
        <dbReference type="ARBA" id="ARBA00007222"/>
    </source>
</evidence>
<reference evidence="21 22" key="1">
    <citation type="journal article" date="2024" name="BMC Genomics">
        <title>Genome assembly of redclaw crayfish (Cherax quadricarinatus) provides insights into its immune adaptation and hypoxia tolerance.</title>
        <authorList>
            <person name="Liu Z."/>
            <person name="Zheng J."/>
            <person name="Li H."/>
            <person name="Fang K."/>
            <person name="Wang S."/>
            <person name="He J."/>
            <person name="Zhou D."/>
            <person name="Weng S."/>
            <person name="Chi M."/>
            <person name="Gu Z."/>
            <person name="He J."/>
            <person name="Li F."/>
            <person name="Wang M."/>
        </authorList>
    </citation>
    <scope>NUCLEOTIDE SEQUENCE [LARGE SCALE GENOMIC DNA]</scope>
    <source>
        <strain evidence="21">ZL_2023a</strain>
    </source>
</reference>
<dbReference type="Proteomes" id="UP001445076">
    <property type="component" value="Unassembled WGS sequence"/>
</dbReference>
<dbReference type="PANTHER" id="PTHR10050">
    <property type="entry name" value="DOLICHYL-PHOSPHATE-MANNOSE--PROTEIN MANNOSYLTRANSFERASE"/>
    <property type="match status" value="1"/>
</dbReference>
<keyword evidence="11 19" id="KW-0472">Membrane</keyword>
<evidence type="ECO:0000256" key="13">
    <source>
        <dbReference type="ARBA" id="ARBA00045102"/>
    </source>
</evidence>
<dbReference type="CDD" id="cd23281">
    <property type="entry name" value="beta-trefoil_MIR_POMT1"/>
    <property type="match status" value="1"/>
</dbReference>
<evidence type="ECO:0000256" key="6">
    <source>
        <dbReference type="ARBA" id="ARBA00022679"/>
    </source>
</evidence>
<evidence type="ECO:0000259" key="20">
    <source>
        <dbReference type="PROSITE" id="PS50919"/>
    </source>
</evidence>
<evidence type="ECO:0000256" key="15">
    <source>
        <dbReference type="ARBA" id="ARBA00061810"/>
    </source>
</evidence>
<dbReference type="PROSITE" id="PS50919">
    <property type="entry name" value="MIR"/>
    <property type="match status" value="3"/>
</dbReference>
<organism evidence="21 22">
    <name type="scientific">Cherax quadricarinatus</name>
    <name type="common">Australian red claw crayfish</name>
    <dbReference type="NCBI Taxonomy" id="27406"/>
    <lineage>
        <taxon>Eukaryota</taxon>
        <taxon>Metazoa</taxon>
        <taxon>Ecdysozoa</taxon>
        <taxon>Arthropoda</taxon>
        <taxon>Crustacea</taxon>
        <taxon>Multicrustacea</taxon>
        <taxon>Malacostraca</taxon>
        <taxon>Eumalacostraca</taxon>
        <taxon>Eucarida</taxon>
        <taxon>Decapoda</taxon>
        <taxon>Pleocyemata</taxon>
        <taxon>Astacidea</taxon>
        <taxon>Parastacoidea</taxon>
        <taxon>Parastacidae</taxon>
        <taxon>Cherax</taxon>
    </lineage>
</organism>
<comment type="subunit">
    <text evidence="15">Interacts with tw/POMT2.</text>
</comment>
<dbReference type="GO" id="GO:0005789">
    <property type="term" value="C:endoplasmic reticulum membrane"/>
    <property type="evidence" value="ECO:0007669"/>
    <property type="project" value="UniProtKB-SubCell"/>
</dbReference>
<comment type="caution">
    <text evidence="21">The sequence shown here is derived from an EMBL/GenBank/DDBJ whole genome shotgun (WGS) entry which is preliminary data.</text>
</comment>
<feature type="transmembrane region" description="Helical" evidence="19">
    <location>
        <begin position="706"/>
        <end position="728"/>
    </location>
</feature>
<dbReference type="AlphaFoldDB" id="A0AAW0YB68"/>
<dbReference type="InterPro" id="IPR016093">
    <property type="entry name" value="MIR_motif"/>
</dbReference>
<dbReference type="SUPFAM" id="SSF82109">
    <property type="entry name" value="MIR domain"/>
    <property type="match status" value="1"/>
</dbReference>
<dbReference type="Pfam" id="PF02366">
    <property type="entry name" value="PMT"/>
    <property type="match status" value="1"/>
</dbReference>
<comment type="subcellular location">
    <subcellularLocation>
        <location evidence="1">Endoplasmic reticulum membrane</location>
        <topology evidence="1">Multi-pass membrane protein</topology>
    </subcellularLocation>
</comment>